<evidence type="ECO:0000313" key="2">
    <source>
        <dbReference type="Proteomes" id="UP000437748"/>
    </source>
</evidence>
<comment type="caution">
    <text evidence="1">The sequence shown here is derived from an EMBL/GenBank/DDBJ whole genome shotgun (WGS) entry which is preliminary data.</text>
</comment>
<accession>A0A6N6VWT2</accession>
<proteinExistence type="predicted"/>
<dbReference type="AlphaFoldDB" id="A0A6N6VWT2"/>
<dbReference type="Proteomes" id="UP000437748">
    <property type="component" value="Unassembled WGS sequence"/>
</dbReference>
<gene>
    <name evidence="1" type="ORF">GCL60_08680</name>
</gene>
<dbReference type="OrthoDB" id="5295801at2"/>
<dbReference type="RefSeq" id="WP_153420320.1">
    <property type="nucleotide sequence ID" value="NZ_WFLM01000003.1"/>
</dbReference>
<protein>
    <submittedName>
        <fullName evidence="1">Uncharacterized protein</fullName>
    </submittedName>
</protein>
<dbReference type="EMBL" id="WFLM01000003">
    <property type="protein sequence ID" value="KAB8038923.1"/>
    <property type="molecule type" value="Genomic_DNA"/>
</dbReference>
<name>A0A6N6VWT2_9BACT</name>
<reference evidence="1 2" key="1">
    <citation type="submission" date="2019-10" db="EMBL/GenBank/DDBJ databases">
        <title>New species of Slilvanegrellaceae.</title>
        <authorList>
            <person name="Pitt A."/>
            <person name="Hahn M.W."/>
        </authorList>
    </citation>
    <scope>NUCLEOTIDE SEQUENCE [LARGE SCALE GENOMIC DNA]</scope>
    <source>
        <strain evidence="1 2">SP-Ram-0.45-NSY-1</strain>
    </source>
</reference>
<keyword evidence="2" id="KW-1185">Reference proteome</keyword>
<organism evidence="1 2">
    <name type="scientific">Silvanigrella paludirubra</name>
    <dbReference type="NCBI Taxonomy" id="2499159"/>
    <lineage>
        <taxon>Bacteria</taxon>
        <taxon>Pseudomonadati</taxon>
        <taxon>Bdellovibrionota</taxon>
        <taxon>Oligoflexia</taxon>
        <taxon>Silvanigrellales</taxon>
        <taxon>Silvanigrellaceae</taxon>
        <taxon>Silvanigrella</taxon>
    </lineage>
</organism>
<evidence type="ECO:0000313" key="1">
    <source>
        <dbReference type="EMBL" id="KAB8038923.1"/>
    </source>
</evidence>
<sequence>MQGKFFNDSFISSMDFEKVENLRQIYDWVRSHTELCHLYTNLSGIDDKVKFKNEIESSLAKGKVLMDSIFSDSIQNHRKPLIPLSGVNRFSATLNDSMPISKFEVVSSPLNGALKSEITGISNVKKVPMPSRTYLKKK</sequence>